<dbReference type="Pfam" id="PF00627">
    <property type="entry name" value="UBA"/>
    <property type="match status" value="1"/>
</dbReference>
<dbReference type="GO" id="GO:0005737">
    <property type="term" value="C:cytoplasm"/>
    <property type="evidence" value="ECO:0007669"/>
    <property type="project" value="TreeGrafter"/>
</dbReference>
<feature type="domain" description="EH" evidence="4">
    <location>
        <begin position="15"/>
        <end position="105"/>
    </location>
</feature>
<feature type="compositionally biased region" description="Low complexity" evidence="2">
    <location>
        <begin position="817"/>
        <end position="827"/>
    </location>
</feature>
<feature type="region of interest" description="Disordered" evidence="2">
    <location>
        <begin position="394"/>
        <end position="445"/>
    </location>
</feature>
<dbReference type="PROSITE" id="PS50222">
    <property type="entry name" value="EF_HAND_2"/>
    <property type="match status" value="1"/>
</dbReference>
<keyword evidence="7" id="KW-1185">Reference proteome</keyword>
<evidence type="ECO:0000259" key="3">
    <source>
        <dbReference type="PROSITE" id="PS50030"/>
    </source>
</evidence>
<dbReference type="PANTHER" id="PTHR11216">
    <property type="entry name" value="EH DOMAIN"/>
    <property type="match status" value="1"/>
</dbReference>
<dbReference type="SUPFAM" id="SSF47473">
    <property type="entry name" value="EF-hand"/>
    <property type="match status" value="3"/>
</dbReference>
<dbReference type="InterPro" id="IPR009060">
    <property type="entry name" value="UBA-like_sf"/>
</dbReference>
<dbReference type="GO" id="GO:0016197">
    <property type="term" value="P:endosomal transport"/>
    <property type="evidence" value="ECO:0007669"/>
    <property type="project" value="TreeGrafter"/>
</dbReference>
<feature type="compositionally biased region" description="Acidic residues" evidence="2">
    <location>
        <begin position="945"/>
        <end position="964"/>
    </location>
</feature>
<feature type="compositionally biased region" description="Basic and acidic residues" evidence="2">
    <location>
        <begin position="1024"/>
        <end position="1034"/>
    </location>
</feature>
<evidence type="ECO:0000259" key="5">
    <source>
        <dbReference type="PROSITE" id="PS50222"/>
    </source>
</evidence>
<evidence type="ECO:0000256" key="2">
    <source>
        <dbReference type="SAM" id="MobiDB-lite"/>
    </source>
</evidence>
<dbReference type="GO" id="GO:0005509">
    <property type="term" value="F:calcium ion binding"/>
    <property type="evidence" value="ECO:0007669"/>
    <property type="project" value="InterPro"/>
</dbReference>
<feature type="domain" description="EF-hand" evidence="5">
    <location>
        <begin position="14"/>
        <end position="49"/>
    </location>
</feature>
<evidence type="ECO:0000313" key="7">
    <source>
        <dbReference type="Proteomes" id="UP001378960"/>
    </source>
</evidence>
<evidence type="ECO:0000313" key="6">
    <source>
        <dbReference type="EMBL" id="GMM47373.1"/>
    </source>
</evidence>
<dbReference type="CDD" id="cd00052">
    <property type="entry name" value="EH"/>
    <property type="match status" value="3"/>
</dbReference>
<dbReference type="Gene3D" id="1.10.8.10">
    <property type="entry name" value="DNA helicase RuvA subunit, C-terminal domain"/>
    <property type="match status" value="1"/>
</dbReference>
<dbReference type="GO" id="GO:0005886">
    <property type="term" value="C:plasma membrane"/>
    <property type="evidence" value="ECO:0007669"/>
    <property type="project" value="TreeGrafter"/>
</dbReference>
<feature type="compositionally biased region" description="Acidic residues" evidence="2">
    <location>
        <begin position="887"/>
        <end position="897"/>
    </location>
</feature>
<proteinExistence type="predicted"/>
<dbReference type="SMART" id="SM00027">
    <property type="entry name" value="EH"/>
    <property type="match status" value="3"/>
</dbReference>
<feature type="region of interest" description="Disordered" evidence="2">
    <location>
        <begin position="771"/>
        <end position="1040"/>
    </location>
</feature>
<reference evidence="6 7" key="1">
    <citation type="journal article" date="2023" name="Elife">
        <title>Identification of key yeast species and microbe-microbe interactions impacting larval growth of Drosophila in the wild.</title>
        <authorList>
            <person name="Mure A."/>
            <person name="Sugiura Y."/>
            <person name="Maeda R."/>
            <person name="Honda K."/>
            <person name="Sakurai N."/>
            <person name="Takahashi Y."/>
            <person name="Watada M."/>
            <person name="Katoh T."/>
            <person name="Gotoh A."/>
            <person name="Gotoh Y."/>
            <person name="Taniguchi I."/>
            <person name="Nakamura K."/>
            <person name="Hayashi T."/>
            <person name="Katayama T."/>
            <person name="Uemura T."/>
            <person name="Hattori Y."/>
        </authorList>
    </citation>
    <scope>NUCLEOTIDE SEQUENCE [LARGE SCALE GENOMIC DNA]</scope>
    <source>
        <strain evidence="6 7">PK-24</strain>
    </source>
</reference>
<keyword evidence="1" id="KW-0175">Coiled coil</keyword>
<dbReference type="InterPro" id="IPR002048">
    <property type="entry name" value="EF_hand_dom"/>
</dbReference>
<feature type="compositionally biased region" description="Basic and acidic residues" evidence="2">
    <location>
        <begin position="924"/>
        <end position="939"/>
    </location>
</feature>
<dbReference type="Proteomes" id="UP001378960">
    <property type="component" value="Unassembled WGS sequence"/>
</dbReference>
<feature type="coiled-coil region" evidence="1">
    <location>
        <begin position="581"/>
        <end position="744"/>
    </location>
</feature>
<protein>
    <submittedName>
        <fullName evidence="6">Ede1 protein</fullName>
    </submittedName>
</protein>
<dbReference type="PANTHER" id="PTHR11216:SF174">
    <property type="entry name" value="GH06923P"/>
    <property type="match status" value="1"/>
</dbReference>
<dbReference type="PROSITE" id="PS50031">
    <property type="entry name" value="EH"/>
    <property type="match status" value="3"/>
</dbReference>
<sequence>MSESDTLIDPLTIEEKKFYGSIFKSFDLEKNGLISGLNIKPLLESSNLSLIKLGEIWNIVDYSNLGYLNQFQFCLLMRLISYVQNGGLDISIENSKKLQPLAKFNNIVPAPPPTTTSIEIIPVLTPTQATKFGQMFDKTAINGILNGNDAKNIFLKAKLPINILEKIWNLVDQNQIGNLNKSQFIIAMHLIQCFINNSINNLPNKLSPELWKVAQNVESLNPLPSSPLPSPSINSNLDTTSTTNLNTWIMSNQQKQQYGSIFKTLDINNENLISSKTVANFLITSNLSNSILANIWELSNINDNDFFTIQEFSIAMYLVQKKLAGYELPLETPIELIKSSSFDNNNNNNNNNVTKPTIPSTQQKSFNTVKDQAAPQRTPSHMDDLLGIFKSADQVAPSPLPPVTTPGFTPNSNFGRELQTTEEDDSSSDDDEGPENLDLPKIRGNVNNINNNVPIIPGRDVKPNFTGNNNYDVIKNVNPIESSMFTNQPVSGVTSGVTSGVSSLTAGAIGAASGLAAGAIGSTIGSTIGGAIRSNNNDTAQASIDIANYSNQMNSLSKQTSILSNKKDKSQNDLNKIFKARDDILNKLNQMKKLYENESKQVIEIENLIIKENEQNDELLKNLNIIETNLRAEQTKKDSLNKELNEIQLKNTNFKEKLNIFNNEKLEIDNEINELNDKLIKSKNYLAIIEQQVLTQENTNNELKLKIEEINNNIFQIDNKHENLLNKLNQLNDEQMNLHELQTDLSINHADKTVNYSHLLSNAASKGILGDEVEDEEEEHIVDGEIPTASLDDFDDEDLAEASEEKEGNEEEKEVEPTPLNTENNNESFEFVNHPSTSTNLNFEQQRQSSQPISEVETLSDTPNKSTIEQTDEFPPIKELEPLNDSSSEEEEEEEEFKDAVPPISDSPTPSPIPSTSKNPFGSKSHEENINEIPQHKETGPSMFDDLDLDSELEDATIEQDNEPISDNNNNNNISNNHGFSFIENNPSNDTPTTEGDDWEQVFAGFGNDPNLQPAKEEEEEEESKSVPEVHNDNNELSNSQELAIEELTDMGFTEEESILALRLKNWSIEDASNYLLEKS</sequence>
<feature type="domain" description="UBA" evidence="3">
    <location>
        <begin position="1038"/>
        <end position="1079"/>
    </location>
</feature>
<dbReference type="Gene3D" id="1.10.238.10">
    <property type="entry name" value="EF-hand"/>
    <property type="match status" value="3"/>
</dbReference>
<dbReference type="SUPFAM" id="SSF46934">
    <property type="entry name" value="UBA-like"/>
    <property type="match status" value="1"/>
</dbReference>
<feature type="domain" description="EH" evidence="4">
    <location>
        <begin position="128"/>
        <end position="217"/>
    </location>
</feature>
<feature type="compositionally biased region" description="Low complexity" evidence="2">
    <location>
        <begin position="965"/>
        <end position="977"/>
    </location>
</feature>
<feature type="domain" description="EH" evidence="4">
    <location>
        <begin position="254"/>
        <end position="343"/>
    </location>
</feature>
<feature type="compositionally biased region" description="Polar residues" evidence="2">
    <location>
        <begin position="983"/>
        <end position="994"/>
    </location>
</feature>
<dbReference type="PROSITE" id="PS50030">
    <property type="entry name" value="UBA"/>
    <property type="match status" value="1"/>
</dbReference>
<feature type="compositionally biased region" description="Acidic residues" evidence="2">
    <location>
        <begin position="420"/>
        <end position="435"/>
    </location>
</feature>
<dbReference type="EMBL" id="BTGB01000005">
    <property type="protein sequence ID" value="GMM47373.1"/>
    <property type="molecule type" value="Genomic_DNA"/>
</dbReference>
<organism evidence="6 7">
    <name type="scientific">Pichia kluyveri</name>
    <name type="common">Yeast</name>
    <dbReference type="NCBI Taxonomy" id="36015"/>
    <lineage>
        <taxon>Eukaryota</taxon>
        <taxon>Fungi</taxon>
        <taxon>Dikarya</taxon>
        <taxon>Ascomycota</taxon>
        <taxon>Saccharomycotina</taxon>
        <taxon>Pichiomycetes</taxon>
        <taxon>Pichiales</taxon>
        <taxon>Pichiaceae</taxon>
        <taxon>Pichia</taxon>
    </lineage>
</organism>
<feature type="region of interest" description="Disordered" evidence="2">
    <location>
        <begin position="340"/>
        <end position="381"/>
    </location>
</feature>
<feature type="compositionally biased region" description="Acidic residues" evidence="2">
    <location>
        <begin position="792"/>
        <end position="814"/>
    </location>
</feature>
<accession>A0AAV5R7I7</accession>
<dbReference type="SMART" id="SM00165">
    <property type="entry name" value="UBA"/>
    <property type="match status" value="1"/>
</dbReference>
<name>A0AAV5R7I7_PICKL</name>
<dbReference type="InterPro" id="IPR000261">
    <property type="entry name" value="EH_dom"/>
</dbReference>
<evidence type="ECO:0000256" key="1">
    <source>
        <dbReference type="SAM" id="Coils"/>
    </source>
</evidence>
<gene>
    <name evidence="6" type="ORF">DAPK24_039480</name>
</gene>
<dbReference type="GO" id="GO:0006897">
    <property type="term" value="P:endocytosis"/>
    <property type="evidence" value="ECO:0007669"/>
    <property type="project" value="TreeGrafter"/>
</dbReference>
<feature type="compositionally biased region" description="Acidic residues" evidence="2">
    <location>
        <begin position="771"/>
        <end position="780"/>
    </location>
</feature>
<evidence type="ECO:0000259" key="4">
    <source>
        <dbReference type="PROSITE" id="PS50031"/>
    </source>
</evidence>
<dbReference type="InterPro" id="IPR011992">
    <property type="entry name" value="EF-hand-dom_pair"/>
</dbReference>
<feature type="compositionally biased region" description="Polar residues" evidence="2">
    <location>
        <begin position="834"/>
        <end position="869"/>
    </location>
</feature>
<comment type="caution">
    <text evidence="6">The sequence shown here is derived from an EMBL/GenBank/DDBJ whole genome shotgun (WGS) entry which is preliminary data.</text>
</comment>
<dbReference type="InterPro" id="IPR015940">
    <property type="entry name" value="UBA"/>
</dbReference>
<dbReference type="AlphaFoldDB" id="A0AAV5R7I7"/>
<feature type="compositionally biased region" description="Polar residues" evidence="2">
    <location>
        <begin position="353"/>
        <end position="379"/>
    </location>
</feature>
<dbReference type="Pfam" id="PF12763">
    <property type="entry name" value="EH"/>
    <property type="match status" value="3"/>
</dbReference>